<dbReference type="GO" id="GO:0019478">
    <property type="term" value="P:D-amino acid catabolic process"/>
    <property type="evidence" value="ECO:0007669"/>
    <property type="project" value="TreeGrafter"/>
</dbReference>
<dbReference type="Pfam" id="PF01266">
    <property type="entry name" value="DAO"/>
    <property type="match status" value="1"/>
</dbReference>
<dbReference type="GO" id="GO:0071949">
    <property type="term" value="F:FAD binding"/>
    <property type="evidence" value="ECO:0007669"/>
    <property type="project" value="InterPro"/>
</dbReference>
<evidence type="ECO:0000256" key="5">
    <source>
        <dbReference type="ARBA" id="ARBA00023002"/>
    </source>
</evidence>
<comment type="catalytic activity">
    <reaction evidence="8">
        <text>a D-alpha-amino acid + O2 + H2O = a 2-oxocarboxylate + H2O2 + NH4(+)</text>
        <dbReference type="Rhea" id="RHEA:21816"/>
        <dbReference type="ChEBI" id="CHEBI:15377"/>
        <dbReference type="ChEBI" id="CHEBI:15379"/>
        <dbReference type="ChEBI" id="CHEBI:16240"/>
        <dbReference type="ChEBI" id="CHEBI:28938"/>
        <dbReference type="ChEBI" id="CHEBI:35179"/>
        <dbReference type="ChEBI" id="CHEBI:59871"/>
        <dbReference type="EC" id="1.4.3.3"/>
    </reaction>
    <physiologicalReaction direction="left-to-right" evidence="8">
        <dbReference type="Rhea" id="RHEA:21817"/>
    </physiologicalReaction>
</comment>
<evidence type="ECO:0000256" key="3">
    <source>
        <dbReference type="ARBA" id="ARBA00022630"/>
    </source>
</evidence>
<sequence length="383" mass="41354">MGLGGLGMTGLAGCAATSGTMAVPPLAPLRMQAERITRISVCLRPFRAAGPRLDVETVANKRVVHNYGHGGSGWSLAWGSSTIAARRALEGGTRDVAVIGCGALGLTSALLLRRAGARVTIYTQERGPQTRSARATGTWSPDSRIADADRVAPGFPALWEEMARTSYAIHQTYVGLPGEPVSWSDRFVLLDNAPPGRPAPPPAAETVHFASYGGRLLDIVPHYRMLAAGEHPFPVARVRQGTSMQFNVAALMHQLTTDFLLEGGRIEAMTFHTPADLGRLREPVVVNCTGYGARALWKDESITPVRGQITWLAPQPEVRYGLYYRHVSVLPRPDGIVVQQIGDNEMFGYGIANEIPDRQEAEAAVATIAELYGRVPTRTAQWL</sequence>
<dbReference type="InterPro" id="IPR006076">
    <property type="entry name" value="FAD-dep_OxRdtase"/>
</dbReference>
<proteinExistence type="inferred from homology"/>
<accession>A0A5C8PBS9</accession>
<comment type="similarity">
    <text evidence="2">Belongs to the DAMOX/DASOX family.</text>
</comment>
<keyword evidence="11" id="KW-1185">Reference proteome</keyword>
<dbReference type="Proteomes" id="UP000321638">
    <property type="component" value="Unassembled WGS sequence"/>
</dbReference>
<evidence type="ECO:0000313" key="11">
    <source>
        <dbReference type="Proteomes" id="UP000321638"/>
    </source>
</evidence>
<dbReference type="SUPFAM" id="SSF51971">
    <property type="entry name" value="Nucleotide-binding domain"/>
    <property type="match status" value="1"/>
</dbReference>
<dbReference type="GO" id="GO:0003884">
    <property type="term" value="F:D-amino-acid oxidase activity"/>
    <property type="evidence" value="ECO:0007669"/>
    <property type="project" value="UniProtKB-EC"/>
</dbReference>
<dbReference type="GO" id="GO:0005737">
    <property type="term" value="C:cytoplasm"/>
    <property type="evidence" value="ECO:0007669"/>
    <property type="project" value="TreeGrafter"/>
</dbReference>
<dbReference type="InterPro" id="IPR023209">
    <property type="entry name" value="DAO"/>
</dbReference>
<evidence type="ECO:0000256" key="1">
    <source>
        <dbReference type="ARBA" id="ARBA00001974"/>
    </source>
</evidence>
<evidence type="ECO:0000259" key="9">
    <source>
        <dbReference type="Pfam" id="PF01266"/>
    </source>
</evidence>
<feature type="domain" description="FAD dependent oxidoreductase" evidence="9">
    <location>
        <begin position="95"/>
        <end position="373"/>
    </location>
</feature>
<protein>
    <recommendedName>
        <fullName evidence="7">D-amino-acid oxidase</fullName>
        <ecNumber evidence="6">1.4.3.3</ecNumber>
    </recommendedName>
</protein>
<dbReference type="AlphaFoldDB" id="A0A5C8PBS9"/>
<dbReference type="Gene3D" id="3.30.9.10">
    <property type="entry name" value="D-Amino Acid Oxidase, subunit A, domain 2"/>
    <property type="match status" value="1"/>
</dbReference>
<dbReference type="PANTHER" id="PTHR11530:SF11">
    <property type="entry name" value="D-ASPARTATE OXIDASE"/>
    <property type="match status" value="1"/>
</dbReference>
<evidence type="ECO:0000256" key="6">
    <source>
        <dbReference type="ARBA" id="ARBA00039101"/>
    </source>
</evidence>
<keyword evidence="4" id="KW-0274">FAD</keyword>
<comment type="cofactor">
    <cofactor evidence="1">
        <name>FAD</name>
        <dbReference type="ChEBI" id="CHEBI:57692"/>
    </cofactor>
</comment>
<keyword evidence="3" id="KW-0285">Flavoprotein</keyword>
<keyword evidence="5" id="KW-0560">Oxidoreductase</keyword>
<gene>
    <name evidence="10" type="ORF">FHP25_31530</name>
</gene>
<name>A0A5C8PBS9_9HYPH</name>
<comment type="caution">
    <text evidence="10">The sequence shown here is derived from an EMBL/GenBank/DDBJ whole genome shotgun (WGS) entry which is preliminary data.</text>
</comment>
<organism evidence="10 11">
    <name type="scientific">Vineibacter terrae</name>
    <dbReference type="NCBI Taxonomy" id="2586908"/>
    <lineage>
        <taxon>Bacteria</taxon>
        <taxon>Pseudomonadati</taxon>
        <taxon>Pseudomonadota</taxon>
        <taxon>Alphaproteobacteria</taxon>
        <taxon>Hyphomicrobiales</taxon>
        <taxon>Vineibacter</taxon>
    </lineage>
</organism>
<evidence type="ECO:0000256" key="8">
    <source>
        <dbReference type="ARBA" id="ARBA00049547"/>
    </source>
</evidence>
<dbReference type="Gene3D" id="3.40.50.720">
    <property type="entry name" value="NAD(P)-binding Rossmann-like Domain"/>
    <property type="match status" value="2"/>
</dbReference>
<dbReference type="OrthoDB" id="246701at2"/>
<evidence type="ECO:0000313" key="10">
    <source>
        <dbReference type="EMBL" id="TXL71158.1"/>
    </source>
</evidence>
<reference evidence="10 11" key="1">
    <citation type="submission" date="2019-06" db="EMBL/GenBank/DDBJ databases">
        <title>New taxonomy in bacterial strain CC-CFT640, isolated from vineyard.</title>
        <authorList>
            <person name="Lin S.-Y."/>
            <person name="Tsai C.-F."/>
            <person name="Young C.-C."/>
        </authorList>
    </citation>
    <scope>NUCLEOTIDE SEQUENCE [LARGE SCALE GENOMIC DNA]</scope>
    <source>
        <strain evidence="10 11">CC-CFT640</strain>
    </source>
</reference>
<evidence type="ECO:0000256" key="2">
    <source>
        <dbReference type="ARBA" id="ARBA00006730"/>
    </source>
</evidence>
<evidence type="ECO:0000256" key="7">
    <source>
        <dbReference type="ARBA" id="ARBA00039751"/>
    </source>
</evidence>
<evidence type="ECO:0000256" key="4">
    <source>
        <dbReference type="ARBA" id="ARBA00022827"/>
    </source>
</evidence>
<dbReference type="EMBL" id="VDUZ01000048">
    <property type="protein sequence ID" value="TXL71158.1"/>
    <property type="molecule type" value="Genomic_DNA"/>
</dbReference>
<dbReference type="EC" id="1.4.3.3" evidence="6"/>
<dbReference type="PANTHER" id="PTHR11530">
    <property type="entry name" value="D-AMINO ACID OXIDASE"/>
    <property type="match status" value="1"/>
</dbReference>